<keyword evidence="7" id="KW-0949">S-adenosyl-L-methionine</keyword>
<dbReference type="NCBIfam" id="TIGR03821">
    <property type="entry name" value="EFP_modif_epmB"/>
    <property type="match status" value="1"/>
</dbReference>
<dbReference type="SUPFAM" id="SSF102114">
    <property type="entry name" value="Radical SAM enzymes"/>
    <property type="match status" value="1"/>
</dbReference>
<comment type="cofactor">
    <cofactor evidence="2 15">
        <name>pyridoxal 5'-phosphate</name>
        <dbReference type="ChEBI" id="CHEBI:597326"/>
    </cofactor>
</comment>
<feature type="binding site" evidence="14">
    <location>
        <position position="117"/>
    </location>
    <ligand>
        <name>[4Fe-4S] cluster</name>
        <dbReference type="ChEBI" id="CHEBI:49883"/>
        <note>4Fe-4S-S-AdoMet</note>
    </ligand>
</feature>
<keyword evidence="12" id="KW-0413">Isomerase</keyword>
<proteinExistence type="inferred from homology"/>
<comment type="catalytic activity">
    <reaction evidence="1">
        <text>L-lysine = D-beta-lysine</text>
        <dbReference type="Rhea" id="RHEA:44148"/>
        <dbReference type="ChEBI" id="CHEBI:32551"/>
        <dbReference type="ChEBI" id="CHEBI:84138"/>
    </reaction>
</comment>
<dbReference type="InterPro" id="IPR022462">
    <property type="entry name" value="EpmB"/>
</dbReference>
<evidence type="ECO:0000256" key="5">
    <source>
        <dbReference type="ARBA" id="ARBA00022363"/>
    </source>
</evidence>
<dbReference type="PROSITE" id="PS51918">
    <property type="entry name" value="RADICAL_SAM"/>
    <property type="match status" value="1"/>
</dbReference>
<evidence type="ECO:0000256" key="6">
    <source>
        <dbReference type="ARBA" id="ARBA00022485"/>
    </source>
</evidence>
<comment type="caution">
    <text evidence="17">The sequence shown here is derived from an EMBL/GenBank/DDBJ whole genome shotgun (WGS) entry which is preliminary data.</text>
</comment>
<evidence type="ECO:0000256" key="11">
    <source>
        <dbReference type="ARBA" id="ARBA00023014"/>
    </source>
</evidence>
<dbReference type="InterPro" id="IPR007197">
    <property type="entry name" value="rSAM"/>
</dbReference>
<dbReference type="SFLD" id="SFLDS00029">
    <property type="entry name" value="Radical_SAM"/>
    <property type="match status" value="1"/>
</dbReference>
<dbReference type="SFLD" id="SFLDG01070">
    <property type="entry name" value="PLP-dependent"/>
    <property type="match status" value="1"/>
</dbReference>
<reference evidence="17 18" key="1">
    <citation type="submission" date="2017-08" db="EMBL/GenBank/DDBJ databases">
        <title>Fine stratification of microbial communities through a metagenomic profile of the photic zone.</title>
        <authorList>
            <person name="Haro-Moreno J.M."/>
            <person name="Lopez-Perez M."/>
            <person name="De La Torre J."/>
            <person name="Picazo A."/>
            <person name="Camacho A."/>
            <person name="Rodriguez-Valera F."/>
        </authorList>
    </citation>
    <scope>NUCLEOTIDE SEQUENCE [LARGE SCALE GENOMIC DNA]</scope>
    <source>
        <strain evidence="17">MED-G24</strain>
    </source>
</reference>
<dbReference type="GO" id="GO:0016853">
    <property type="term" value="F:isomerase activity"/>
    <property type="evidence" value="ECO:0007669"/>
    <property type="project" value="UniProtKB-KW"/>
</dbReference>
<keyword evidence="9 15" id="KW-0663">Pyridoxal phosphate</keyword>
<feature type="binding site" evidence="14">
    <location>
        <position position="113"/>
    </location>
    <ligand>
        <name>[4Fe-4S] cluster</name>
        <dbReference type="ChEBI" id="CHEBI:49883"/>
        <note>4Fe-4S-S-AdoMet</note>
    </ligand>
</feature>
<dbReference type="Gene3D" id="3.20.20.70">
    <property type="entry name" value="Aldolase class I"/>
    <property type="match status" value="1"/>
</dbReference>
<gene>
    <name evidence="17" type="primary">epmB</name>
    <name evidence="17" type="ORF">CNE99_00535</name>
</gene>
<dbReference type="Proteomes" id="UP000219327">
    <property type="component" value="Unassembled WGS sequence"/>
</dbReference>
<comment type="cofactor">
    <cofactor evidence="3">
        <name>[4Fe-4S] cluster</name>
        <dbReference type="ChEBI" id="CHEBI:49883"/>
    </cofactor>
</comment>
<evidence type="ECO:0000313" key="17">
    <source>
        <dbReference type="EMBL" id="PDH42231.1"/>
    </source>
</evidence>
<dbReference type="GO" id="GO:0046872">
    <property type="term" value="F:metal ion binding"/>
    <property type="evidence" value="ECO:0007669"/>
    <property type="project" value="UniProtKB-KW"/>
</dbReference>
<dbReference type="InterPro" id="IPR058240">
    <property type="entry name" value="rSAM_sf"/>
</dbReference>
<name>A0A2A5X0M3_9GAMM</name>
<dbReference type="InterPro" id="IPR013785">
    <property type="entry name" value="Aldolase_TIM"/>
</dbReference>
<dbReference type="SFLD" id="SFLDF00314">
    <property type="entry name" value="L-lysine_2_3-aminomutase_(yjeK"/>
    <property type="match status" value="1"/>
</dbReference>
<dbReference type="PIRSF" id="PIRSF004911">
    <property type="entry name" value="DUF160"/>
    <property type="match status" value="1"/>
</dbReference>
<feature type="domain" description="Radical SAM core" evidence="16">
    <location>
        <begin position="98"/>
        <end position="322"/>
    </location>
</feature>
<keyword evidence="6 14" id="KW-0004">4Fe-4S</keyword>
<dbReference type="CDD" id="cd01335">
    <property type="entry name" value="Radical_SAM"/>
    <property type="match status" value="1"/>
</dbReference>
<comment type="similarity">
    <text evidence="4">Belongs to the radical SAM superfamily. KamA family.</text>
</comment>
<evidence type="ECO:0000313" key="18">
    <source>
        <dbReference type="Proteomes" id="UP000219327"/>
    </source>
</evidence>
<dbReference type="GO" id="GO:0051539">
    <property type="term" value="F:4 iron, 4 sulfur cluster binding"/>
    <property type="evidence" value="ECO:0007669"/>
    <property type="project" value="UniProtKB-KW"/>
</dbReference>
<evidence type="ECO:0000256" key="12">
    <source>
        <dbReference type="ARBA" id="ARBA00023235"/>
    </source>
</evidence>
<evidence type="ECO:0000256" key="14">
    <source>
        <dbReference type="PIRSR" id="PIRSR004911-1"/>
    </source>
</evidence>
<evidence type="ECO:0000256" key="15">
    <source>
        <dbReference type="PIRSR" id="PIRSR603739-50"/>
    </source>
</evidence>
<dbReference type="InterPro" id="IPR003739">
    <property type="entry name" value="Lys_aminomutase/Glu_NH3_mut"/>
</dbReference>
<accession>A0A2A5X0M3</accession>
<protein>
    <recommendedName>
        <fullName evidence="5">L-lysine 2,3-aminomutase</fullName>
    </recommendedName>
    <alternativeName>
        <fullName evidence="13">EF-P post-translational modification enzyme B</fullName>
    </alternativeName>
</protein>
<dbReference type="AlphaFoldDB" id="A0A2A5X0M3"/>
<organism evidence="17 18">
    <name type="scientific">OM182 bacterium MED-G24</name>
    <dbReference type="NCBI Taxonomy" id="1986255"/>
    <lineage>
        <taxon>Bacteria</taxon>
        <taxon>Pseudomonadati</taxon>
        <taxon>Pseudomonadota</taxon>
        <taxon>Gammaproteobacteria</taxon>
        <taxon>OMG group</taxon>
        <taxon>OM182 clade</taxon>
    </lineage>
</organism>
<feature type="binding site" evidence="14">
    <location>
        <position position="120"/>
    </location>
    <ligand>
        <name>[4Fe-4S] cluster</name>
        <dbReference type="ChEBI" id="CHEBI:49883"/>
        <note>4Fe-4S-S-AdoMet</note>
    </ligand>
</feature>
<dbReference type="PANTHER" id="PTHR30538:SF1">
    <property type="entry name" value="L-LYSINE 2,3-AMINOMUTASE"/>
    <property type="match status" value="1"/>
</dbReference>
<evidence type="ECO:0000256" key="13">
    <source>
        <dbReference type="ARBA" id="ARBA00030756"/>
    </source>
</evidence>
<evidence type="ECO:0000256" key="10">
    <source>
        <dbReference type="ARBA" id="ARBA00023004"/>
    </source>
</evidence>
<evidence type="ECO:0000256" key="7">
    <source>
        <dbReference type="ARBA" id="ARBA00022691"/>
    </source>
</evidence>
<feature type="modified residue" description="N6-(pyridoxal phosphate)lysine" evidence="15">
    <location>
        <position position="325"/>
    </location>
</feature>
<evidence type="ECO:0000256" key="2">
    <source>
        <dbReference type="ARBA" id="ARBA00001933"/>
    </source>
</evidence>
<evidence type="ECO:0000256" key="4">
    <source>
        <dbReference type="ARBA" id="ARBA00008703"/>
    </source>
</evidence>
<keyword evidence="11 14" id="KW-0411">Iron-sulfur</keyword>
<dbReference type="NCBIfam" id="TIGR00238">
    <property type="entry name" value="KamA family radical SAM protein"/>
    <property type="match status" value="1"/>
</dbReference>
<sequence>MIPLQEQGWQSQPWQWQLSHAVRDSETLLTALDLPASSTKSDFPVLVPWPYLAAMTPGDPNDPLLRQVLPVDEEQVVVNGYGPDPLDEHDKTPVKGVLHKYHGRILVIATGVCAVHCRYCFRRHFPYDDFRVSRTDWQNIAGYVRSQPDIREVILSGGDPLVANDQLLSWVAQQFASIPHVDTLRLHTRLPVVIPQRVCLELLDWIGESRLKIVVVIHANHGNEITDDVADAMHHLHQTGATLLNQSVLLKNINDRADLLTDLSWRLFHAGVLPYYLHLLDPVEGAHHFDVPESDGRDLVQEMSQRLPGYLVPKLVREKPGAGAKESISLTTN</sequence>
<evidence type="ECO:0000256" key="9">
    <source>
        <dbReference type="ARBA" id="ARBA00022898"/>
    </source>
</evidence>
<evidence type="ECO:0000256" key="3">
    <source>
        <dbReference type="ARBA" id="ARBA00001966"/>
    </source>
</evidence>
<dbReference type="EMBL" id="NTKD01000001">
    <property type="protein sequence ID" value="PDH42231.1"/>
    <property type="molecule type" value="Genomic_DNA"/>
</dbReference>
<dbReference type="PANTHER" id="PTHR30538">
    <property type="entry name" value="LYSINE 2,3-AMINOMUTASE-RELATED"/>
    <property type="match status" value="1"/>
</dbReference>
<evidence type="ECO:0000259" key="16">
    <source>
        <dbReference type="PROSITE" id="PS51918"/>
    </source>
</evidence>
<keyword evidence="8 14" id="KW-0479">Metal-binding</keyword>
<keyword evidence="10" id="KW-0408">Iron</keyword>
<evidence type="ECO:0000256" key="8">
    <source>
        <dbReference type="ARBA" id="ARBA00022723"/>
    </source>
</evidence>
<evidence type="ECO:0000256" key="1">
    <source>
        <dbReference type="ARBA" id="ARBA00001352"/>
    </source>
</evidence>